<dbReference type="RefSeq" id="WP_116615796.1">
    <property type="nucleotide sequence ID" value="NZ_CALDWB010000002.1"/>
</dbReference>
<evidence type="ECO:0000313" key="2">
    <source>
        <dbReference type="Proteomes" id="UP000245870"/>
    </source>
</evidence>
<protein>
    <submittedName>
        <fullName evidence="1">Uncharacterized protein</fullName>
    </submittedName>
</protein>
<gene>
    <name evidence="1" type="ORF">C7379_10347</name>
</gene>
<comment type="caution">
    <text evidence="1">The sequence shown here is derived from an EMBL/GenBank/DDBJ whole genome shotgun (WGS) entry which is preliminary data.</text>
</comment>
<proteinExistence type="predicted"/>
<dbReference type="OrthoDB" id="1068063at2"/>
<sequence>MATNTLWHDEYWLLLMQLYLKRPQGVKPMYSKDVVNLALELHIAPEFLYRQLLKLRQIDTPSMQQLWDTYAHCPQKLKKEAKLVRGMKGFGNFKAFYSGVKLNETWETDFKPLDASKGDNSLSPVKLIMILDLYFRLVPHTMVPQTPEVRQLAKLIHSSPKEVSEVMEVFRFCDPLLSKEDLMLHPLVTPCMQVWQRFGNKDPKKLTALAAQLKDYWK</sequence>
<dbReference type="Proteomes" id="UP000245870">
    <property type="component" value="Unassembled WGS sequence"/>
</dbReference>
<keyword evidence="2" id="KW-1185">Reference proteome</keyword>
<evidence type="ECO:0000313" key="1">
    <source>
        <dbReference type="EMBL" id="PVX57924.1"/>
    </source>
</evidence>
<accession>A0A2U0UJW1</accession>
<name>A0A2U0UJW1_9BACT</name>
<dbReference type="EMBL" id="QENY01000003">
    <property type="protein sequence ID" value="PVX57924.1"/>
    <property type="molecule type" value="Genomic_DNA"/>
</dbReference>
<organism evidence="1 2">
    <name type="scientific">Hallella colorans</name>
    <dbReference type="NCBI Taxonomy" id="1703337"/>
    <lineage>
        <taxon>Bacteria</taxon>
        <taxon>Pseudomonadati</taxon>
        <taxon>Bacteroidota</taxon>
        <taxon>Bacteroidia</taxon>
        <taxon>Bacteroidales</taxon>
        <taxon>Prevotellaceae</taxon>
        <taxon>Hallella</taxon>
    </lineage>
</organism>
<reference evidence="1 2" key="1">
    <citation type="submission" date="2018-05" db="EMBL/GenBank/DDBJ databases">
        <title>Genomic Encyclopedia of Type Strains, Phase IV (KMG-IV): sequencing the most valuable type-strain genomes for metagenomic binning, comparative biology and taxonomic classification.</title>
        <authorList>
            <person name="Goeker M."/>
        </authorList>
    </citation>
    <scope>NUCLEOTIDE SEQUENCE [LARGE SCALE GENOMIC DNA]</scope>
    <source>
        <strain evidence="1 2">DSM 100333</strain>
    </source>
</reference>
<dbReference type="AlphaFoldDB" id="A0A2U0UJW1"/>